<protein>
    <recommendedName>
        <fullName evidence="3">SPOR domain-containing protein</fullName>
    </recommendedName>
</protein>
<dbReference type="Proteomes" id="UP000264702">
    <property type="component" value="Unassembled WGS sequence"/>
</dbReference>
<feature type="transmembrane region" description="Helical" evidence="2">
    <location>
        <begin position="75"/>
        <end position="95"/>
    </location>
</feature>
<accession>A0A372IRG1</accession>
<comment type="caution">
    <text evidence="4">The sequence shown here is derived from an EMBL/GenBank/DDBJ whole genome shotgun (WGS) entry which is preliminary data.</text>
</comment>
<reference evidence="4 5" key="1">
    <citation type="submission" date="2018-08" db="EMBL/GenBank/DDBJ databases">
        <title>Acidipila sp. 4G-K13, an acidobacterium isolated from forest soil.</title>
        <authorList>
            <person name="Gao Z.-H."/>
            <person name="Qiu L.-H."/>
        </authorList>
    </citation>
    <scope>NUCLEOTIDE SEQUENCE [LARGE SCALE GENOMIC DNA]</scope>
    <source>
        <strain evidence="4 5">4G-K13</strain>
    </source>
</reference>
<keyword evidence="2" id="KW-0472">Membrane</keyword>
<keyword evidence="5" id="KW-1185">Reference proteome</keyword>
<dbReference type="InterPro" id="IPR007730">
    <property type="entry name" value="SPOR-like_dom"/>
</dbReference>
<dbReference type="EMBL" id="QVQT01000002">
    <property type="protein sequence ID" value="RFU17361.1"/>
    <property type="molecule type" value="Genomic_DNA"/>
</dbReference>
<evidence type="ECO:0000313" key="4">
    <source>
        <dbReference type="EMBL" id="RFU17361.1"/>
    </source>
</evidence>
<keyword evidence="2" id="KW-1133">Transmembrane helix</keyword>
<dbReference type="SUPFAM" id="SSF110997">
    <property type="entry name" value="Sporulation related repeat"/>
    <property type="match status" value="1"/>
</dbReference>
<dbReference type="GO" id="GO:0042834">
    <property type="term" value="F:peptidoglycan binding"/>
    <property type="evidence" value="ECO:0007669"/>
    <property type="project" value="InterPro"/>
</dbReference>
<feature type="domain" description="SPOR" evidence="3">
    <location>
        <begin position="135"/>
        <end position="214"/>
    </location>
</feature>
<keyword evidence="2" id="KW-0812">Transmembrane</keyword>
<evidence type="ECO:0000256" key="2">
    <source>
        <dbReference type="SAM" id="Phobius"/>
    </source>
</evidence>
<evidence type="ECO:0000259" key="3">
    <source>
        <dbReference type="PROSITE" id="PS51724"/>
    </source>
</evidence>
<proteinExistence type="predicted"/>
<gene>
    <name evidence="4" type="ORF">D0Y96_04150</name>
</gene>
<sequence>MPASSKDPITELPASLVEAARVVSGEETGRRAPSALPAESSDDDQEAQQGEILRKLRQWRQTWTSSSMTRRSAPLIIGVAVLLLIGVAVVMWSALHHTTSAAIKSEQSAIPAQAMPQPMVARPVGRPVSEIAQQPGPAQNWRVVVWTYGLRSEAEQKVSALAQKYPQFTAEVFSPNGGKPYLVTLGGWMSREQSMQLRAKAVRAGLPRDSYARNYRVHTVTVATGGNTIPLK</sequence>
<dbReference type="AlphaFoldDB" id="A0A372IRG1"/>
<feature type="region of interest" description="Disordered" evidence="1">
    <location>
        <begin position="20"/>
        <end position="48"/>
    </location>
</feature>
<dbReference type="InterPro" id="IPR036680">
    <property type="entry name" value="SPOR-like_sf"/>
</dbReference>
<name>A0A372IRG1_9BACT</name>
<dbReference type="PROSITE" id="PS51724">
    <property type="entry name" value="SPOR"/>
    <property type="match status" value="1"/>
</dbReference>
<evidence type="ECO:0000313" key="5">
    <source>
        <dbReference type="Proteomes" id="UP000264702"/>
    </source>
</evidence>
<evidence type="ECO:0000256" key="1">
    <source>
        <dbReference type="SAM" id="MobiDB-lite"/>
    </source>
</evidence>
<organism evidence="4 5">
    <name type="scientific">Paracidobacterium acidisoli</name>
    <dbReference type="NCBI Taxonomy" id="2303751"/>
    <lineage>
        <taxon>Bacteria</taxon>
        <taxon>Pseudomonadati</taxon>
        <taxon>Acidobacteriota</taxon>
        <taxon>Terriglobia</taxon>
        <taxon>Terriglobales</taxon>
        <taxon>Acidobacteriaceae</taxon>
        <taxon>Paracidobacterium</taxon>
    </lineage>
</organism>